<evidence type="ECO:0008006" key="4">
    <source>
        <dbReference type="Google" id="ProtNLM"/>
    </source>
</evidence>
<evidence type="ECO:0000313" key="2">
    <source>
        <dbReference type="Ensembl" id="ENSNFUP00015016454.1"/>
    </source>
</evidence>
<dbReference type="AlphaFoldDB" id="A0A8C6LEK4"/>
<feature type="region of interest" description="Disordered" evidence="1">
    <location>
        <begin position="1"/>
        <end position="23"/>
    </location>
</feature>
<accession>A0A8C6LEK4</accession>
<name>A0A8C6LEK4_NOTFU</name>
<dbReference type="Proteomes" id="UP000694548">
    <property type="component" value="Chromosome sgr09"/>
</dbReference>
<organism evidence="2 3">
    <name type="scientific">Nothobranchius furzeri</name>
    <name type="common">Turquoise killifish</name>
    <dbReference type="NCBI Taxonomy" id="105023"/>
    <lineage>
        <taxon>Eukaryota</taxon>
        <taxon>Metazoa</taxon>
        <taxon>Chordata</taxon>
        <taxon>Craniata</taxon>
        <taxon>Vertebrata</taxon>
        <taxon>Euteleostomi</taxon>
        <taxon>Actinopterygii</taxon>
        <taxon>Neopterygii</taxon>
        <taxon>Teleostei</taxon>
        <taxon>Neoteleostei</taxon>
        <taxon>Acanthomorphata</taxon>
        <taxon>Ovalentaria</taxon>
        <taxon>Atherinomorphae</taxon>
        <taxon>Cyprinodontiformes</taxon>
        <taxon>Nothobranchiidae</taxon>
        <taxon>Nothobranchius</taxon>
    </lineage>
</organism>
<reference evidence="2" key="3">
    <citation type="submission" date="2025-09" db="UniProtKB">
        <authorList>
            <consortium name="Ensembl"/>
        </authorList>
    </citation>
    <scope>IDENTIFICATION</scope>
</reference>
<dbReference type="Ensembl" id="ENSNFUT00015017231.1">
    <property type="protein sequence ID" value="ENSNFUP00015016454.1"/>
    <property type="gene ID" value="ENSNFUG00015007886.1"/>
</dbReference>
<keyword evidence="3" id="KW-1185">Reference proteome</keyword>
<evidence type="ECO:0000313" key="3">
    <source>
        <dbReference type="Proteomes" id="UP000694548"/>
    </source>
</evidence>
<reference evidence="2" key="1">
    <citation type="submission" date="2014-08" db="EMBL/GenBank/DDBJ databases">
        <authorList>
            <person name="Senf B."/>
            <person name="Petzold A."/>
            <person name="Downie B.R."/>
            <person name="Koch P."/>
            <person name="Platzer M."/>
        </authorList>
    </citation>
    <scope>NUCLEOTIDE SEQUENCE [LARGE SCALE GENOMIC DNA]</scope>
    <source>
        <strain evidence="2">GRZ</strain>
    </source>
</reference>
<reference evidence="2" key="2">
    <citation type="submission" date="2025-08" db="UniProtKB">
        <authorList>
            <consortium name="Ensembl"/>
        </authorList>
    </citation>
    <scope>IDENTIFICATION</scope>
</reference>
<feature type="compositionally biased region" description="Polar residues" evidence="1">
    <location>
        <begin position="11"/>
        <end position="23"/>
    </location>
</feature>
<sequence>MSKDQEIRLQNLPSEQKSGQRKYQVNLRSHSAPIQVTLMSRGSDSVPVVLPLPPTDDICLMPTPPSTPASLQRLPLLNSACSTSTTTPLYCSQDSISVDLIDELMSANGEQPNSVDYSFNLDDSEGVSDLFDVQILNY</sequence>
<evidence type="ECO:0000256" key="1">
    <source>
        <dbReference type="SAM" id="MobiDB-lite"/>
    </source>
</evidence>
<dbReference type="GeneTree" id="ENSGT00940000157353"/>
<protein>
    <recommendedName>
        <fullName evidence="4">E2F transcription factor 5</fullName>
    </recommendedName>
</protein>
<proteinExistence type="predicted"/>